<feature type="binding site" evidence="1">
    <location>
        <position position="20"/>
    </location>
    <ligand>
        <name>Zn(2+)</name>
        <dbReference type="ChEBI" id="CHEBI:29105"/>
    </ligand>
</feature>
<dbReference type="GO" id="GO:0032259">
    <property type="term" value="P:methylation"/>
    <property type="evidence" value="ECO:0007669"/>
    <property type="project" value="UniProtKB-KW"/>
</dbReference>
<dbReference type="Gene3D" id="3.40.50.150">
    <property type="entry name" value="Vaccinia Virus protein VP39"/>
    <property type="match status" value="1"/>
</dbReference>
<feature type="domain" description="23S rRNA (guanine(745)-N(1))-methyltransferase N-terminal" evidence="4">
    <location>
        <begin position="3"/>
        <end position="37"/>
    </location>
</feature>
<dbReference type="Proteomes" id="UP000546970">
    <property type="component" value="Unassembled WGS sequence"/>
</dbReference>
<dbReference type="InterPro" id="IPR048647">
    <property type="entry name" value="RlmA_N"/>
</dbReference>
<keyword evidence="5" id="KW-0489">Methyltransferase</keyword>
<keyword evidence="2" id="KW-0949">S-adenosyl-L-methionine</keyword>
<protein>
    <submittedName>
        <fullName evidence="5">Methyltransferase domain-containing protein</fullName>
    </submittedName>
</protein>
<feature type="binding site" evidence="1">
    <location>
        <position position="4"/>
    </location>
    <ligand>
        <name>Zn(2+)</name>
        <dbReference type="ChEBI" id="CHEBI:29105"/>
    </ligand>
</feature>
<dbReference type="AlphaFoldDB" id="A0A7X9UCG1"/>
<dbReference type="InterPro" id="IPR016718">
    <property type="entry name" value="rRNA_m1G-MeTrfase_A_prd"/>
</dbReference>
<dbReference type="CDD" id="cd02440">
    <property type="entry name" value="AdoMet_MTases"/>
    <property type="match status" value="1"/>
</dbReference>
<feature type="binding site" evidence="2">
    <location>
        <begin position="98"/>
        <end position="99"/>
    </location>
    <ligand>
        <name>S-adenosyl-L-methionine</name>
        <dbReference type="ChEBI" id="CHEBI:59789"/>
    </ligand>
</feature>
<evidence type="ECO:0000313" key="5">
    <source>
        <dbReference type="EMBL" id="NMF55913.1"/>
    </source>
</evidence>
<feature type="binding site" evidence="1">
    <location>
        <position position="24"/>
    </location>
    <ligand>
        <name>Zn(2+)</name>
        <dbReference type="ChEBI" id="CHEBI:29105"/>
    </ligand>
</feature>
<comment type="caution">
    <text evidence="5">The sequence shown here is derived from an EMBL/GenBank/DDBJ whole genome shotgun (WGS) entry which is preliminary data.</text>
</comment>
<evidence type="ECO:0000313" key="6">
    <source>
        <dbReference type="Proteomes" id="UP000546970"/>
    </source>
</evidence>
<feature type="binding site" evidence="2">
    <location>
        <position position="65"/>
    </location>
    <ligand>
        <name>S-adenosyl-L-methionine</name>
        <dbReference type="ChEBI" id="CHEBI:59789"/>
    </ligand>
</feature>
<evidence type="ECO:0000256" key="2">
    <source>
        <dbReference type="PIRSR" id="PIRSR018249-2"/>
    </source>
</evidence>
<dbReference type="EMBL" id="JABBCP010000004">
    <property type="protein sequence ID" value="NMF55913.1"/>
    <property type="molecule type" value="Genomic_DNA"/>
</dbReference>
<dbReference type="InterPro" id="IPR041698">
    <property type="entry name" value="Methyltransf_25"/>
</dbReference>
<dbReference type="GO" id="GO:0008168">
    <property type="term" value="F:methyltransferase activity"/>
    <property type="evidence" value="ECO:0007669"/>
    <property type="project" value="UniProtKB-KW"/>
</dbReference>
<feature type="binding site" evidence="1">
    <location>
        <position position="7"/>
    </location>
    <ligand>
        <name>Zn(2+)</name>
        <dbReference type="ChEBI" id="CHEBI:29105"/>
    </ligand>
</feature>
<proteinExistence type="predicted"/>
<dbReference type="InterPro" id="IPR029063">
    <property type="entry name" value="SAM-dependent_MTases_sf"/>
</dbReference>
<dbReference type="Pfam" id="PF13649">
    <property type="entry name" value="Methyltransf_25"/>
    <property type="match status" value="1"/>
</dbReference>
<dbReference type="SUPFAM" id="SSF53335">
    <property type="entry name" value="S-adenosyl-L-methionine-dependent methyltransferases"/>
    <property type="match status" value="1"/>
</dbReference>
<evidence type="ECO:0000259" key="4">
    <source>
        <dbReference type="Pfam" id="PF21302"/>
    </source>
</evidence>
<keyword evidence="5" id="KW-0808">Transferase</keyword>
<dbReference type="GO" id="GO:0046872">
    <property type="term" value="F:metal ion binding"/>
    <property type="evidence" value="ECO:0007669"/>
    <property type="project" value="UniProtKB-KW"/>
</dbReference>
<dbReference type="Pfam" id="PF21302">
    <property type="entry name" value="Zn_ribbon_RlmA"/>
    <property type="match status" value="1"/>
</dbReference>
<evidence type="ECO:0000256" key="1">
    <source>
        <dbReference type="PIRSR" id="PIRSR018249-1"/>
    </source>
</evidence>
<keyword evidence="1" id="KW-0862">Zinc</keyword>
<keyword evidence="6" id="KW-1185">Reference proteome</keyword>
<dbReference type="PIRSF" id="PIRSF018249">
    <property type="entry name" value="MyrA_prd"/>
    <property type="match status" value="1"/>
</dbReference>
<dbReference type="RefSeq" id="WP_169277550.1">
    <property type="nucleotide sequence ID" value="NZ_JABBCP010000004.1"/>
</dbReference>
<gene>
    <name evidence="5" type="ORF">HF320_06185</name>
</gene>
<feature type="domain" description="Methyltransferase" evidence="3">
    <location>
        <begin position="92"/>
        <end position="171"/>
    </location>
</feature>
<keyword evidence="1" id="KW-0479">Metal-binding</keyword>
<accession>A0A7X9UCG1</accession>
<evidence type="ECO:0000259" key="3">
    <source>
        <dbReference type="Pfam" id="PF13649"/>
    </source>
</evidence>
<name>A0A7X9UCG1_9ACTN</name>
<reference evidence="5 6" key="1">
    <citation type="submission" date="2020-04" db="EMBL/GenBank/DDBJ databases">
        <title>Collinsella sp. KGMB02528 nov., an anaerobic actinobacterium isolated from human feces.</title>
        <authorList>
            <person name="Han K.-I."/>
            <person name="Eom M.K."/>
            <person name="Kim J.-S."/>
            <person name="Lee K.C."/>
            <person name="Suh M.K."/>
            <person name="Park S.-H."/>
            <person name="Lee J.H."/>
            <person name="Kang S.W."/>
            <person name="Park J.-E."/>
            <person name="Oh B.S."/>
            <person name="Yu S.Y."/>
            <person name="Choi S.-H."/>
            <person name="Lee D.H."/>
            <person name="Yoon H."/>
            <person name="Kim B.-Y."/>
            <person name="Lee J.H."/>
            <person name="Lee J.-S."/>
        </authorList>
    </citation>
    <scope>NUCLEOTIDE SEQUENCE [LARGE SCALE GENOMIC DNA]</scope>
    <source>
        <strain evidence="5 6">KGMB02528</strain>
    </source>
</reference>
<organism evidence="5 6">
    <name type="scientific">Collinsella acetigenes</name>
    <dbReference type="NCBI Taxonomy" id="2713419"/>
    <lineage>
        <taxon>Bacteria</taxon>
        <taxon>Bacillati</taxon>
        <taxon>Actinomycetota</taxon>
        <taxon>Coriobacteriia</taxon>
        <taxon>Coriobacteriales</taxon>
        <taxon>Coriobacteriaceae</taxon>
        <taxon>Collinsella</taxon>
    </lineage>
</organism>
<feature type="binding site" evidence="2">
    <location>
        <position position="183"/>
    </location>
    <ligand>
        <name>S-adenosyl-L-methionine</name>
        <dbReference type="ChEBI" id="CHEBI:59789"/>
    </ligand>
</feature>
<sequence>MLRCPVCGQELQADNRGATCPLGHRFDRAREGYLNLLRSNKSGDSMGDPKSQARSRRDFLNQDYYAPLRDALMDIVREQVSARSGQEPLVLLDICCGEGYYTSAMGSVEGVDAYGFDLGKEMVRLAAKRGGATYFVANMRAIPVADRSIDVATHLFAPFNEREFTRVLKPGASLYTVIPGARHLWGLKEVLYDTPYVNDEKLPQTTELELVSTRKVAAQITLATPADIEAVFQMTPYYYRTRRKDRERLANLEQLQTPIEFLIAQYHRPM</sequence>